<feature type="chain" id="PRO_5004712632" description="Outer membrane assembly lipoprotein YfiO" evidence="1">
    <location>
        <begin position="30"/>
        <end position="703"/>
    </location>
</feature>
<dbReference type="EMBL" id="AYEV01000005">
    <property type="protein sequence ID" value="ESK56860.1"/>
    <property type="molecule type" value="Genomic_DNA"/>
</dbReference>
<organism evidence="2 3">
    <name type="scientific">Acinetobacter tjernbergiae DSM 14971 = CIP 107465</name>
    <dbReference type="NCBI Taxonomy" id="1120928"/>
    <lineage>
        <taxon>Bacteria</taxon>
        <taxon>Pseudomonadati</taxon>
        <taxon>Pseudomonadota</taxon>
        <taxon>Gammaproteobacteria</taxon>
        <taxon>Moraxellales</taxon>
        <taxon>Moraxellaceae</taxon>
        <taxon>Acinetobacter</taxon>
    </lineage>
</organism>
<reference evidence="2 3" key="1">
    <citation type="submission" date="2013-10" db="EMBL/GenBank/DDBJ databases">
        <title>The Genome Sequence of Acinetobacter tjernbergiae CIP107465.</title>
        <authorList>
            <consortium name="The Broad Institute Genomics Platform"/>
            <consortium name="The Broad Institute Genome Sequencing Center for Infectious Disease"/>
            <person name="Cerqueira G."/>
            <person name="Feldgarden M."/>
            <person name="Courvalin P."/>
            <person name="Grillot-Courvalin C."/>
            <person name="Clermont D."/>
            <person name="Rocha E."/>
            <person name="Yoon E.-J."/>
            <person name="Nemec A."/>
            <person name="Young S.K."/>
            <person name="Zeng Q."/>
            <person name="Gargeya S."/>
            <person name="Fitzgerald M."/>
            <person name="Abouelleil A."/>
            <person name="Alvarado L."/>
            <person name="Berlin A.M."/>
            <person name="Chapman S.B."/>
            <person name="Gainer-Dewar J."/>
            <person name="Goldberg J."/>
            <person name="Gnerre S."/>
            <person name="Griggs A."/>
            <person name="Gujja S."/>
            <person name="Hansen M."/>
            <person name="Howarth C."/>
            <person name="Imamovic A."/>
            <person name="Ireland A."/>
            <person name="Larimer J."/>
            <person name="McCowan C."/>
            <person name="Murphy C."/>
            <person name="Pearson M."/>
            <person name="Poon T.W."/>
            <person name="Priest M."/>
            <person name="Roberts A."/>
            <person name="Saif S."/>
            <person name="Shea T."/>
            <person name="Sykes S."/>
            <person name="Wortman J."/>
            <person name="Nusbaum C."/>
            <person name="Birren B."/>
        </authorList>
    </citation>
    <scope>NUCLEOTIDE SEQUENCE [LARGE SCALE GENOMIC DNA]</scope>
    <source>
        <strain evidence="2 3">CIP 107465</strain>
    </source>
</reference>
<accession>V2V7J8</accession>
<comment type="caution">
    <text evidence="2">The sequence shown here is derived from an EMBL/GenBank/DDBJ whole genome shotgun (WGS) entry which is preliminary data.</text>
</comment>
<evidence type="ECO:0000313" key="3">
    <source>
        <dbReference type="Proteomes" id="UP000017404"/>
    </source>
</evidence>
<gene>
    <name evidence="2" type="ORF">F990_00628</name>
</gene>
<evidence type="ECO:0000256" key="1">
    <source>
        <dbReference type="SAM" id="SignalP"/>
    </source>
</evidence>
<dbReference type="PATRIC" id="fig|1120928.5.peg.645"/>
<protein>
    <recommendedName>
        <fullName evidence="4">Outer membrane assembly lipoprotein YfiO</fullName>
    </recommendedName>
</protein>
<evidence type="ECO:0000313" key="2">
    <source>
        <dbReference type="EMBL" id="ESK56860.1"/>
    </source>
</evidence>
<dbReference type="eggNOG" id="COG1729">
    <property type="taxonomic scope" value="Bacteria"/>
</dbReference>
<dbReference type="Proteomes" id="UP000017404">
    <property type="component" value="Unassembled WGS sequence"/>
</dbReference>
<name>V2V7J8_9GAMM</name>
<keyword evidence="3" id="KW-1185">Reference proteome</keyword>
<dbReference type="OrthoDB" id="5583261at2"/>
<proteinExistence type="predicted"/>
<feature type="signal peptide" evidence="1">
    <location>
        <begin position="1"/>
        <end position="29"/>
    </location>
</feature>
<sequence>MKRHNKFILKSIFYSCISLAVYHSPMTYAGVEQFCEPNFAINDKHLNGCSNLPILYPSNDSQTNITLLLSDLGLATIKPMTADKNLWDAVYGTVPFDASNLSFLTQNKAPNQRKFLEQTETIFDERCSTFSSGNLTFITQVQNNKAIPNLEKQILIHERKKMNQCGDKIELIAIDPNWSTTTRQYASYLNASILFYNSNYSAATKIYTVLTTVEDAWLKETSQYMLIRTSLNSAYATGVDQYGDVYLDNINQNLLKQFLDNITTYLKAYPNGQYVASARGFMRRGFWLSKRQDLLVNEIVWQIKNPASKFYNLEMSELPAEIDRRVFESTSFDLKNLKDPFFLAIYDLMYMRESSSENYHPISWAQLNKQKELFKTQPELFQYLQAAHLFFVQNKAQEAQNYLPKANAKNSSYLQLSQTFLKGQILEKIELQQNAEHYWRQQLTQAKDSYQHGLFETALSNHLATKQDYSAFIGKKAQITQANLQRNFITQIANTDSLQKIIQSDQSNMDQKQAATYTLLSKSLAHQQFKLFKQSYAFMPKDAAQYKGYNSDNEQFKNKPDFSNFIWNGANITPQLKCSNLETLVSQLAQTPKDLFLNVCLGEYFRSAEGYSLQQLSYSEQQTSSFDGKVFIRGQIYQDLIKSPSKGDLQAYALYRAIQCYAPSGINDCGGAEVSKTIRKQWFDQMKRDYPNTSWAKSLKYYW</sequence>
<evidence type="ECO:0008006" key="4">
    <source>
        <dbReference type="Google" id="ProtNLM"/>
    </source>
</evidence>
<dbReference type="STRING" id="202955.GCA_000759995_02169"/>
<dbReference type="RefSeq" id="WP_023274540.1">
    <property type="nucleotide sequence ID" value="NZ_AYEV01000005.1"/>
</dbReference>
<keyword evidence="1" id="KW-0732">Signal</keyword>
<dbReference type="AlphaFoldDB" id="V2V7J8"/>